<dbReference type="Gene3D" id="3.30.1490.140">
    <property type="entry name" value="Amyloidogenic glycoprotein, copper-binding domain"/>
    <property type="match status" value="1"/>
</dbReference>
<feature type="disulfide bond" evidence="8">
    <location>
        <begin position="180"/>
        <end position="208"/>
    </location>
</feature>
<dbReference type="PROSITE" id="PS51869">
    <property type="entry name" value="APP_E1"/>
    <property type="match status" value="1"/>
</dbReference>
<evidence type="ECO:0000256" key="3">
    <source>
        <dbReference type="ARBA" id="ARBA00022729"/>
    </source>
</evidence>
<protein>
    <submittedName>
        <fullName evidence="16">Amyloid beta A4 protein-like</fullName>
    </submittedName>
</protein>
<feature type="domain" description="E2" evidence="14">
    <location>
        <begin position="227"/>
        <end position="425"/>
    </location>
</feature>
<evidence type="ECO:0000256" key="6">
    <source>
        <dbReference type="ARBA" id="ARBA00023157"/>
    </source>
</evidence>
<evidence type="ECO:0000256" key="12">
    <source>
        <dbReference type="SAM" id="SignalP"/>
    </source>
</evidence>
<keyword evidence="2 11" id="KW-0812">Transmembrane</keyword>
<evidence type="ECO:0000256" key="7">
    <source>
        <dbReference type="ARBA" id="ARBA00023180"/>
    </source>
</evidence>
<dbReference type="PROSITE" id="PS51870">
    <property type="entry name" value="APP_E2"/>
    <property type="match status" value="1"/>
</dbReference>
<dbReference type="InterPro" id="IPR015849">
    <property type="entry name" value="Amyloid_glyco_heparin-bd"/>
</dbReference>
<feature type="region of interest" description="Disordered" evidence="10">
    <location>
        <begin position="462"/>
        <end position="574"/>
    </location>
</feature>
<feature type="domain" description="E1" evidence="13">
    <location>
        <begin position="51"/>
        <end position="211"/>
    </location>
</feature>
<keyword evidence="7" id="KW-0325">Glycoprotein</keyword>
<gene>
    <name evidence="16" type="primary">LOC106810298</name>
</gene>
<dbReference type="InterPro" id="IPR008154">
    <property type="entry name" value="Amyloid_glyco_extra"/>
</dbReference>
<keyword evidence="6 8" id="KW-1015">Disulfide bond</keyword>
<keyword evidence="3 12" id="KW-0732">Signal</keyword>
<dbReference type="Pfam" id="PF12925">
    <property type="entry name" value="APP_E2"/>
    <property type="match status" value="1"/>
</dbReference>
<sequence>MNLSVGVLLGLCLCTRVIGVYLEDESATDPHCITEACKNKALAAKLDGLNSHLEPKIAMQCDFVNMHLDTTSGEWIPDKNNKSDCLTEKMDILEYCRKVYPNIDITNVVEAADSVKISNWCKGEHKLCKWHHVVKPYRCLVGPFQSDPLLVPEHCLFDHVHNAARCWTFDRWNATADESCSNRAMRLSSFAMLLPCGIDMFSGVEFVCCPGNDDAAVPTSASPGVRDTDRYFFHVSQEEEHEEFRAALQRVEEKHRSKVTKVMKEWAELEDRYQDMKKNDPNAAETFKKEMTTRFQKTVEALEDEGQAEKRQVVAVHQQRVEARINDNKRVAMETYRQALVQIPPQAHKILKALQKYMRAEEKDRTHSVNHFKHLKRTDPETAQQLQSSVQAHLVKIEERINQSVAMLQKLPEIARKIAPQVESLVEDFKYTEVDVKFADGSVWVPADVSLVESTECKEVVEEDIASDDSSESDDDDTTIQTTTADDSNDAIDSEDHVKKDADDADADADDDDDDNDDDDDVDDDDDDDDDDVYYDEAEDEDENQDITTGNRYDEDDDDYEDEEDAVTTTEASEKPEIELHVEETIVEIAKKEKEAVKEAIVHANEVVQMAHHSNDLFDVEQSFMEEEAASHTKPHTNSFYFLASLGGIAVLTAVVVGALVARRHQQQQPQRFAPVETRDVPEERHVVSMQNSGYENPTYKYFESYSS</sequence>
<keyword evidence="9" id="KW-0175">Coiled coil</keyword>
<dbReference type="InterPro" id="IPR019744">
    <property type="entry name" value="APP_CUBD_CS"/>
</dbReference>
<feature type="chain" id="PRO_5045153168" evidence="12">
    <location>
        <begin position="20"/>
        <end position="708"/>
    </location>
</feature>
<keyword evidence="4 11" id="KW-1133">Transmembrane helix</keyword>
<dbReference type="InterPro" id="IPR036454">
    <property type="entry name" value="Amyloid_glyco_heparin-bd_sf"/>
</dbReference>
<dbReference type="InterPro" id="IPR024329">
    <property type="entry name" value="Amyloid_glyco_E2_domain"/>
</dbReference>
<dbReference type="SUPFAM" id="SSF109843">
    <property type="entry name" value="CAPPD, an extracellular domain of amyloid beta A4 protein"/>
    <property type="match status" value="1"/>
</dbReference>
<feature type="transmembrane region" description="Helical" evidence="11">
    <location>
        <begin position="640"/>
        <end position="662"/>
    </location>
</feature>
<dbReference type="InterPro" id="IPR008155">
    <property type="entry name" value="Amyloid_glyco"/>
</dbReference>
<reference evidence="16" key="1">
    <citation type="submission" date="2025-08" db="UniProtKB">
        <authorList>
            <consortium name="RefSeq"/>
        </authorList>
    </citation>
    <scope>IDENTIFICATION</scope>
</reference>
<evidence type="ECO:0000256" key="11">
    <source>
        <dbReference type="SAM" id="Phobius"/>
    </source>
</evidence>
<feature type="disulfide bond" evidence="8">
    <location>
        <begin position="121"/>
        <end position="128"/>
    </location>
</feature>
<dbReference type="GeneID" id="106810298"/>
<dbReference type="PRINTS" id="PR00203">
    <property type="entry name" value="AMYLOIDA4"/>
</dbReference>
<dbReference type="PROSITE" id="PS00320">
    <property type="entry name" value="APP_INTRA"/>
    <property type="match status" value="1"/>
</dbReference>
<comment type="similarity">
    <text evidence="8">Belongs to the APP family.</text>
</comment>
<comment type="subcellular location">
    <subcellularLocation>
        <location evidence="1">Membrane</location>
        <topology evidence="1">Single-pass type I membrane protein</topology>
    </subcellularLocation>
</comment>
<dbReference type="PROSITE" id="PS00319">
    <property type="entry name" value="APP_CUBD"/>
    <property type="match status" value="1"/>
</dbReference>
<feature type="region of interest" description="GFLD subdomain" evidence="8">
    <location>
        <begin position="51"/>
        <end position="145"/>
    </location>
</feature>
<dbReference type="InterPro" id="IPR011178">
    <property type="entry name" value="Amyloid_glyco_Cu-bd"/>
</dbReference>
<dbReference type="Proteomes" id="UP000695022">
    <property type="component" value="Unplaced"/>
</dbReference>
<dbReference type="SUPFAM" id="SSF89811">
    <property type="entry name" value="Amyloid beta a4 protein copper binding domain (domain 2)"/>
    <property type="match status" value="1"/>
</dbReference>
<keyword evidence="5 11" id="KW-0472">Membrane</keyword>
<evidence type="ECO:0000259" key="13">
    <source>
        <dbReference type="PROSITE" id="PS51869"/>
    </source>
</evidence>
<feature type="coiled-coil region" evidence="9">
    <location>
        <begin position="234"/>
        <end position="279"/>
    </location>
</feature>
<dbReference type="InterPro" id="IPR036669">
    <property type="entry name" value="Amyloid_Cu-bd_sf"/>
</dbReference>
<dbReference type="SUPFAM" id="SSF56491">
    <property type="entry name" value="A heparin-binding domain"/>
    <property type="match status" value="1"/>
</dbReference>
<keyword evidence="15" id="KW-1185">Reference proteome</keyword>
<evidence type="ECO:0000256" key="8">
    <source>
        <dbReference type="PROSITE-ProRule" id="PRU01217"/>
    </source>
</evidence>
<feature type="signal peptide" evidence="12">
    <location>
        <begin position="1"/>
        <end position="19"/>
    </location>
</feature>
<evidence type="ECO:0000259" key="14">
    <source>
        <dbReference type="PROSITE" id="PS51870"/>
    </source>
</evidence>
<feature type="disulfide bond" evidence="8">
    <location>
        <begin position="155"/>
        <end position="209"/>
    </location>
</feature>
<dbReference type="Pfam" id="PF10515">
    <property type="entry name" value="APP_amyloid"/>
    <property type="match status" value="1"/>
</dbReference>
<dbReference type="RefSeq" id="XP_014669092.1">
    <property type="nucleotide sequence ID" value="XM_014813606.1"/>
</dbReference>
<dbReference type="PANTHER" id="PTHR23103">
    <property type="entry name" value="ALZHEIMER'S DISEASE BETA-AMYLOID RELATED"/>
    <property type="match status" value="1"/>
</dbReference>
<dbReference type="InterPro" id="IPR019745">
    <property type="entry name" value="Amyloid_glyco_intracell_CS"/>
</dbReference>
<feature type="region of interest" description="CuBD subdomain" evidence="8">
    <location>
        <begin position="153"/>
        <end position="211"/>
    </location>
</feature>
<feature type="compositionally biased region" description="Acidic residues" evidence="10">
    <location>
        <begin position="503"/>
        <end position="545"/>
    </location>
</feature>
<dbReference type="Gene3D" id="1.20.120.770">
    <property type="entry name" value="Amyloid precursor protein, E2 domain"/>
    <property type="match status" value="1"/>
</dbReference>
<feature type="compositionally biased region" description="Acidic residues" evidence="10">
    <location>
        <begin position="462"/>
        <end position="478"/>
    </location>
</feature>
<dbReference type="InterPro" id="IPR011993">
    <property type="entry name" value="PH-like_dom_sf"/>
</dbReference>
<evidence type="ECO:0000256" key="4">
    <source>
        <dbReference type="ARBA" id="ARBA00022989"/>
    </source>
</evidence>
<dbReference type="InterPro" id="IPR036176">
    <property type="entry name" value="E2_sf"/>
</dbReference>
<accession>A0ABM1EA71</accession>
<name>A0ABM1EA71_PRICU</name>
<evidence type="ECO:0000256" key="5">
    <source>
        <dbReference type="ARBA" id="ARBA00023136"/>
    </source>
</evidence>
<dbReference type="Pfam" id="PF12924">
    <property type="entry name" value="APP_Cu_bd"/>
    <property type="match status" value="1"/>
</dbReference>
<dbReference type="InterPro" id="IPR019543">
    <property type="entry name" value="APP_amyloid_C"/>
</dbReference>
<evidence type="ECO:0000256" key="9">
    <source>
        <dbReference type="SAM" id="Coils"/>
    </source>
</evidence>
<evidence type="ECO:0000313" key="15">
    <source>
        <dbReference type="Proteomes" id="UP000695022"/>
    </source>
</evidence>
<dbReference type="Pfam" id="PF02177">
    <property type="entry name" value="APP_N"/>
    <property type="match status" value="1"/>
</dbReference>
<evidence type="ECO:0000256" key="1">
    <source>
        <dbReference type="ARBA" id="ARBA00004479"/>
    </source>
</evidence>
<organism evidence="15 16">
    <name type="scientific">Priapulus caudatus</name>
    <name type="common">Priapulid worm</name>
    <dbReference type="NCBI Taxonomy" id="37621"/>
    <lineage>
        <taxon>Eukaryota</taxon>
        <taxon>Metazoa</taxon>
        <taxon>Ecdysozoa</taxon>
        <taxon>Scalidophora</taxon>
        <taxon>Priapulida</taxon>
        <taxon>Priapulimorpha</taxon>
        <taxon>Priapulimorphida</taxon>
        <taxon>Priapulidae</taxon>
        <taxon>Priapulus</taxon>
    </lineage>
</organism>
<feature type="disulfide bond" evidence="8">
    <location>
        <begin position="166"/>
        <end position="196"/>
    </location>
</feature>
<evidence type="ECO:0000256" key="2">
    <source>
        <dbReference type="ARBA" id="ARBA00022692"/>
    </source>
</evidence>
<dbReference type="SMART" id="SM00006">
    <property type="entry name" value="A4_EXTRA"/>
    <property type="match status" value="1"/>
</dbReference>
<dbReference type="Gene3D" id="2.30.29.30">
    <property type="entry name" value="Pleckstrin-homology domain (PH domain)/Phosphotyrosine-binding domain (PTB)"/>
    <property type="match status" value="1"/>
</dbReference>
<evidence type="ECO:0000256" key="10">
    <source>
        <dbReference type="SAM" id="MobiDB-lite"/>
    </source>
</evidence>
<comment type="caution">
    <text evidence="8">Lacks conserved residue(s) required for the propagation of feature annotation.</text>
</comment>
<feature type="compositionally biased region" description="Acidic residues" evidence="10">
    <location>
        <begin position="554"/>
        <end position="566"/>
    </location>
</feature>
<proteinExistence type="inferred from homology"/>
<dbReference type="Gene3D" id="3.90.570.10">
    <property type="entry name" value="Amyloidogenic glycoprotein, heparin-binding domain"/>
    <property type="match status" value="1"/>
</dbReference>
<evidence type="ECO:0000313" key="16">
    <source>
        <dbReference type="RefSeq" id="XP_014669092.1"/>
    </source>
</evidence>
<dbReference type="PANTHER" id="PTHR23103:SF15">
    <property type="entry name" value="AMYLOID-BETA-LIKE PROTEIN"/>
    <property type="match status" value="1"/>
</dbReference>